<reference evidence="3 4" key="1">
    <citation type="submission" date="2016-10" db="EMBL/GenBank/DDBJ databases">
        <authorList>
            <person name="de Groot N.N."/>
        </authorList>
    </citation>
    <scope>NUCLEOTIDE SEQUENCE [LARGE SCALE GENOMIC DNA]</scope>
    <source>
        <strain evidence="3 4">CGMCC 4.2022</strain>
    </source>
</reference>
<evidence type="ECO:0000313" key="4">
    <source>
        <dbReference type="Proteomes" id="UP000199341"/>
    </source>
</evidence>
<dbReference type="EMBL" id="FNIE01000005">
    <property type="protein sequence ID" value="SDN68489.1"/>
    <property type="molecule type" value="Genomic_DNA"/>
</dbReference>
<evidence type="ECO:0000256" key="1">
    <source>
        <dbReference type="SAM" id="MobiDB-lite"/>
    </source>
</evidence>
<feature type="region of interest" description="Disordered" evidence="1">
    <location>
        <begin position="1"/>
        <end position="25"/>
    </location>
</feature>
<evidence type="ECO:0000313" key="3">
    <source>
        <dbReference type="EMBL" id="SDN68489.1"/>
    </source>
</evidence>
<proteinExistence type="predicted"/>
<dbReference type="RefSeq" id="WP_093784475.1">
    <property type="nucleotide sequence ID" value="NZ_FNIE01000005.1"/>
</dbReference>
<dbReference type="AlphaFoldDB" id="A0A1H0DET2"/>
<protein>
    <recommendedName>
        <fullName evidence="2">pPIWI-RE three-gene island domain-containing protein</fullName>
    </recommendedName>
</protein>
<organism evidence="3 4">
    <name type="scientific">Actinacidiphila guanduensis</name>
    <dbReference type="NCBI Taxonomy" id="310781"/>
    <lineage>
        <taxon>Bacteria</taxon>
        <taxon>Bacillati</taxon>
        <taxon>Actinomycetota</taxon>
        <taxon>Actinomycetes</taxon>
        <taxon>Kitasatosporales</taxon>
        <taxon>Streptomycetaceae</taxon>
        <taxon>Actinacidiphila</taxon>
    </lineage>
</organism>
<feature type="region of interest" description="Disordered" evidence="1">
    <location>
        <begin position="383"/>
        <end position="406"/>
    </location>
</feature>
<accession>A0A1H0DET2</accession>
<dbReference type="STRING" id="310781.SAMN05216259_105186"/>
<sequence length="406" mass="44302">MTAATGPRTGPAETTSRGTAEQDEVGTRLYRELSRIVVALADLGGLRSFTLPYPPAAQTVLERVVLHCLRTGEVPPMSLPELLEWCRERSAADRPFSVSPALVSPDATLVHPVGLAPTRTCLELDSDGPGGGAEATALQLLTELESRCGSTERYRRCRQFLAHNVMVHQDDRFKRGWNNAVWSKVRDFYHPVPEALLAKDTLLRCAECRLPGRLRGSKVPAHGALVSGTDTWCEAEDCTHGVRLELIRDPDRVRMLCRPLRAFVALPLRVEEAALDELDRVGVGYQALPGELNAYHLSGAGWRARNLHAYDRVQPVLLAARLATRAAELADGMAVVVPRRLADRAGYRAAFTAALPEALRPYVLLTTPEELVRDLAAAPRRAAATTGISGRKDTPAIHETNGEPDA</sequence>
<dbReference type="Pfam" id="PF18156">
    <property type="entry name" value="pPIWI_RE_Y"/>
    <property type="match status" value="1"/>
</dbReference>
<dbReference type="InterPro" id="IPR041191">
    <property type="entry name" value="pPIWI_RE_Y"/>
</dbReference>
<evidence type="ECO:0000259" key="2">
    <source>
        <dbReference type="Pfam" id="PF18156"/>
    </source>
</evidence>
<keyword evidence="4" id="KW-1185">Reference proteome</keyword>
<gene>
    <name evidence="3" type="ORF">SAMN05216259_105186</name>
</gene>
<dbReference type="Proteomes" id="UP000199341">
    <property type="component" value="Unassembled WGS sequence"/>
</dbReference>
<name>A0A1H0DET2_9ACTN</name>
<dbReference type="OrthoDB" id="580959at2"/>
<feature type="domain" description="pPIWI-RE three-gene island" evidence="2">
    <location>
        <begin position="31"/>
        <end position="167"/>
    </location>
</feature>